<accession>A0A7M1RVP0</accession>
<keyword evidence="2" id="KW-1185">Reference proteome</keyword>
<evidence type="ECO:0000313" key="2">
    <source>
        <dbReference type="Proteomes" id="UP000594063"/>
    </source>
</evidence>
<organism evidence="1 2">
    <name type="scientific">uncultured phage cr1_1</name>
    <dbReference type="NCBI Taxonomy" id="2772064"/>
    <lineage>
        <taxon>Viruses</taxon>
        <taxon>Duplodnaviria</taxon>
        <taxon>Heunggongvirae</taxon>
        <taxon>Uroviricota</taxon>
        <taxon>Caudoviricetes</taxon>
        <taxon>Crassvirales</taxon>
        <taxon>Suoliviridae</taxon>
        <taxon>Boorivirinae</taxon>
        <taxon>Culoivirus</taxon>
        <taxon>Culoivirus americanus</taxon>
    </lineage>
</organism>
<sequence length="176" mass="19775">MKLFDILAGKVVIHNDALGIPAFKKVWDADKADKEMATKYISYIVLKNKYDSPYVQSMDSDKIESRLKQELFGDKDIKLPKEVIEAEQAYIAFANTLTLQLLQNARKKLESISRYYSESLADELDEKKVKDILAGMGSLGNTIKSLDLLEASVRAEELTNSKVRGGGELNPFELPK</sequence>
<dbReference type="KEGG" id="vg:65128947"/>
<reference evidence="1 2" key="1">
    <citation type="submission" date="2020-07" db="EMBL/GenBank/DDBJ databases">
        <title>Taxonomic proposal: Crassvirales, a new order of highly abundant and diverse bacterial viruses.</title>
        <authorList>
            <person name="Shkoporov A.N."/>
            <person name="Stockdale S.R."/>
            <person name="Guerin E."/>
            <person name="Ross R.P."/>
            <person name="Hill C."/>
        </authorList>
    </citation>
    <scope>NUCLEOTIDE SEQUENCE [LARGE SCALE GENOMIC DNA]</scope>
</reference>
<name>A0A7M1RVP0_9CAUD</name>
<dbReference type="EMBL" id="MT774380">
    <property type="protein sequence ID" value="QOR58473.1"/>
    <property type="molecule type" value="Genomic_DNA"/>
</dbReference>
<dbReference type="Proteomes" id="UP000594063">
    <property type="component" value="Segment"/>
</dbReference>
<proteinExistence type="predicted"/>
<dbReference type="RefSeq" id="YP_010110631.1">
    <property type="nucleotide sequence ID" value="NC_055873.1"/>
</dbReference>
<protein>
    <submittedName>
        <fullName evidence="1">Uncharacterized protein</fullName>
    </submittedName>
</protein>
<dbReference type="GeneID" id="65128947"/>
<evidence type="ECO:0000313" key="1">
    <source>
        <dbReference type="EMBL" id="QOR58473.1"/>
    </source>
</evidence>